<dbReference type="Proteomes" id="UP000610459">
    <property type="component" value="Unassembled WGS sequence"/>
</dbReference>
<evidence type="ECO:0000313" key="1">
    <source>
        <dbReference type="EMBL" id="MBD8128936.1"/>
    </source>
</evidence>
<organism evidence="1 2">
    <name type="scientific">Enterobacter agglomerans</name>
    <name type="common">Erwinia herbicola</name>
    <name type="synonym">Pantoea agglomerans</name>
    <dbReference type="NCBI Taxonomy" id="549"/>
    <lineage>
        <taxon>Bacteria</taxon>
        <taxon>Pseudomonadati</taxon>
        <taxon>Pseudomonadota</taxon>
        <taxon>Gammaproteobacteria</taxon>
        <taxon>Enterobacterales</taxon>
        <taxon>Erwiniaceae</taxon>
        <taxon>Pantoea</taxon>
        <taxon>Pantoea agglomerans group</taxon>
    </lineage>
</organism>
<protein>
    <submittedName>
        <fullName evidence="1">Transglycosylase SLT domain-containing protein</fullName>
    </submittedName>
</protein>
<evidence type="ECO:0000313" key="2">
    <source>
        <dbReference type="Proteomes" id="UP000610459"/>
    </source>
</evidence>
<accession>A0ACC5PUN4</accession>
<dbReference type="EMBL" id="JACYNR010000026">
    <property type="protein sequence ID" value="MBD8128936.1"/>
    <property type="molecule type" value="Genomic_DNA"/>
</dbReference>
<sequence length="644" mass="68713">MSDNTRPVLDINIDESRLKRMEEVVQKFQAALQIGPGGKPVVSPGGMPSVPDKKPVSPGGTTTPWGREIGKLLGGLDKSAQGTLKTFGLVNKTLDTTQKLLKGLFSSTIRWSARLGLLSTGGLFGYDVMARHVAAQYRTAQGNNMTTGQMQAAQNVYGTRFSGTGSIIQGLTNAQNNPSDPAYAALLSLGINPADGAGANLPALLSRASSLLKGYKNTGVSQAVLQSMGLGGMIDVNTANQIAANSDDMGRLNAMFGVQSKQLDKDMGAGTQKSFQDLSGNLSNDADRILNSFLSAVAKLNKPIGDLTDELTADIETFLKGGNGKAVFDTVADGLERLGAWLSGPEFQKDLSDFEKDIRDIASAVRDAIHWFDRLTGKDDESKKADQPAGPETNSQAIAGLMMGTYATPWDMAKAAGHTAGVIFDNSALTPMRNRAVANARKNKADAERAVANTPRMVNPNDRHALNVLKSHVADANYKSGLPAGMLPAVAGAESGWDIRAISAAGAGGLFQFTRDTGARYGLSDSDRFDPQKATQAASRYFQDNLRRYHGDIAETLAQYNGGNVAVNKDGNLNVKLETIRYLEKLLPQIRGGEEQHTGLMGRLRAAEQQLNGNRDQRVTVQLDINHNPGADINASVQSQYIPH</sequence>
<gene>
    <name evidence="1" type="ORF">IFT41_22825</name>
</gene>
<proteinExistence type="predicted"/>
<keyword evidence="2" id="KW-1185">Reference proteome</keyword>
<reference evidence="1 2" key="1">
    <citation type="journal article" date="2020" name="FEMS Microbiol. Ecol.">
        <title>Temporal dynamics of bacterial communities during seed development and maturation.</title>
        <authorList>
            <person name="Chesneau G."/>
            <person name="Torres-Cortes G."/>
            <person name="Briand M."/>
            <person name="Darrasse A."/>
            <person name="Preveaux A."/>
            <person name="Marais C."/>
            <person name="Jacques M.A."/>
            <person name="Shade A."/>
            <person name="Barret M."/>
        </authorList>
    </citation>
    <scope>NUCLEOTIDE SEQUENCE [LARGE SCALE GENOMIC DNA]</scope>
    <source>
        <strain evidence="1 2">CFBP13709</strain>
    </source>
</reference>
<comment type="caution">
    <text evidence="1">The sequence shown here is derived from an EMBL/GenBank/DDBJ whole genome shotgun (WGS) entry which is preliminary data.</text>
</comment>
<name>A0ACC5PUN4_ENTAG</name>